<reference evidence="1" key="1">
    <citation type="submission" date="2022-06" db="EMBL/GenBank/DDBJ databases">
        <title>Phylogenomic reconstructions and comparative analyses of Kickxellomycotina fungi.</title>
        <authorList>
            <person name="Reynolds N.K."/>
            <person name="Stajich J.E."/>
            <person name="Barry K."/>
            <person name="Grigoriev I.V."/>
            <person name="Crous P."/>
            <person name="Smith M.E."/>
        </authorList>
    </citation>
    <scope>NUCLEOTIDE SEQUENCE</scope>
    <source>
        <strain evidence="1">RSA 2271</strain>
    </source>
</reference>
<name>A0ACC1HKG2_9FUNG</name>
<dbReference type="EMBL" id="JAMZIH010005186">
    <property type="protein sequence ID" value="KAJ1675747.1"/>
    <property type="molecule type" value="Genomic_DNA"/>
</dbReference>
<sequence length="365" mass="38448">MSSVGQKQPAAASPDDASVSDSSISPFSYSTKDKHNDACSVDSVRTGVIASHTKAGYGDDPDAVANGPGRQGDTKRTGSSIGAFLNIVTVVIGTGTLQLPYSIRQSGWAGLVLLPVATLIGLFTGNLVIRALYLTSGGRLRNFKDIGKAAYGRFGLYFTSFFNAVYISGIVCVYIILAGTNIGRIINDLSQNGGAHVPVAVRNSKFWMFISAIMMWLPFVAFKHLAETAVLAFFGFVTSIVVTVIAVVQCARFPDRGGGGAPGAHHPAPATHTDALLIKGFPMALGSIAFAYCGVAIYPHVEAGMRNPARWPTVLAVSMGVITVAYLAIAVTGYWAFGDHVKSPILDNLPNDGVRIAADILITLH</sequence>
<evidence type="ECO:0000313" key="2">
    <source>
        <dbReference type="Proteomes" id="UP001145114"/>
    </source>
</evidence>
<feature type="non-terminal residue" evidence="1">
    <location>
        <position position="365"/>
    </location>
</feature>
<protein>
    <submittedName>
        <fullName evidence="1">Uncharacterized protein</fullName>
    </submittedName>
</protein>
<comment type="caution">
    <text evidence="1">The sequence shown here is derived from an EMBL/GenBank/DDBJ whole genome shotgun (WGS) entry which is preliminary data.</text>
</comment>
<keyword evidence="2" id="KW-1185">Reference proteome</keyword>
<dbReference type="Proteomes" id="UP001145114">
    <property type="component" value="Unassembled WGS sequence"/>
</dbReference>
<gene>
    <name evidence="1" type="ORF">EV182_000666</name>
</gene>
<organism evidence="1 2">
    <name type="scientific">Spiromyces aspiralis</name>
    <dbReference type="NCBI Taxonomy" id="68401"/>
    <lineage>
        <taxon>Eukaryota</taxon>
        <taxon>Fungi</taxon>
        <taxon>Fungi incertae sedis</taxon>
        <taxon>Zoopagomycota</taxon>
        <taxon>Kickxellomycotina</taxon>
        <taxon>Kickxellomycetes</taxon>
        <taxon>Kickxellales</taxon>
        <taxon>Kickxellaceae</taxon>
        <taxon>Spiromyces</taxon>
    </lineage>
</organism>
<accession>A0ACC1HKG2</accession>
<evidence type="ECO:0000313" key="1">
    <source>
        <dbReference type="EMBL" id="KAJ1675747.1"/>
    </source>
</evidence>
<proteinExistence type="predicted"/>